<evidence type="ECO:0000256" key="6">
    <source>
        <dbReference type="ARBA" id="ARBA00023065"/>
    </source>
</evidence>
<feature type="transmembrane region" description="Helical" evidence="8">
    <location>
        <begin position="557"/>
        <end position="578"/>
    </location>
</feature>
<feature type="transmembrane region" description="Helical" evidence="8">
    <location>
        <begin position="291"/>
        <end position="311"/>
    </location>
</feature>
<feature type="transmembrane region" description="Helical" evidence="8">
    <location>
        <begin position="205"/>
        <end position="229"/>
    </location>
</feature>
<feature type="transmembrane region" description="Helical" evidence="8">
    <location>
        <begin position="174"/>
        <end position="193"/>
    </location>
</feature>
<name>A0A4R3VVA5_9SPHI</name>
<comment type="subcellular location">
    <subcellularLocation>
        <location evidence="1">Cell membrane</location>
        <topology evidence="1">Multi-pass membrane protein</topology>
    </subcellularLocation>
</comment>
<evidence type="ECO:0000313" key="9">
    <source>
        <dbReference type="EMBL" id="TCV18935.1"/>
    </source>
</evidence>
<feature type="transmembrane region" description="Helical" evidence="8">
    <location>
        <begin position="323"/>
        <end position="347"/>
    </location>
</feature>
<feature type="transmembrane region" description="Helical" evidence="8">
    <location>
        <begin position="22"/>
        <end position="42"/>
    </location>
</feature>
<dbReference type="Proteomes" id="UP000295197">
    <property type="component" value="Unassembled WGS sequence"/>
</dbReference>
<feature type="transmembrane region" description="Helical" evidence="8">
    <location>
        <begin position="500"/>
        <end position="520"/>
    </location>
</feature>
<evidence type="ECO:0000256" key="1">
    <source>
        <dbReference type="ARBA" id="ARBA00004651"/>
    </source>
</evidence>
<dbReference type="EMBL" id="SMBZ01000007">
    <property type="protein sequence ID" value="TCV18935.1"/>
    <property type="molecule type" value="Genomic_DNA"/>
</dbReference>
<sequence length="595" mass="66240">MESITSFLKFLFRYRKGIVDKVMFYVSMICSLIVIIHVGYITNPELAFYTEKSIIYMFYGLFVLELIRTLSFMYASRRINVSQYSSFLVVSCLFFIVVARISGWDFLSYFARDEWMYFGIGVIFLSELSKSSLFFDNFYFNPTILFVISFIGLILIGTLLLMLPRTTLHAPLSFIDALFMATSAVCITGLSVTDISTNFSLFGQGVVLALIQIGGLGIMTFTGFFGYFFSGGFSFKNQLMFGEILGENKLNSVISTLLTIISITLLFELIGAAFIFISLDDSHFSNVGEQVFFSVFHSVSAFCNSGFTILQEGIAHANYRYNYTFQIALGLIFVLGGMGFGTVFNFYTYVKAQIQALILAVVQKKQYKHKAQSFSFNTKFIVLCNMVVLILATVSYYIMEQGFTLTEDKSVGGEWATSFFMANAARSAGFNSVNISFLNIPTLIMITTLMWIGVAPGSTGGGVKVTTVALALMNILALARGKESIEIFKRRIALESINKAFAIIVLSVLTITFSFVLLNFTDPDKQMIPLLFETVSAYTTCGLSMGVTQSLSAAGKFIIIGTMFVGRVGMLTLLVAFIKNTKNKSYIYPTEKLLF</sequence>
<keyword evidence="4 8" id="KW-0812">Transmembrane</keyword>
<keyword evidence="5 8" id="KW-1133">Transmembrane helix</keyword>
<gene>
    <name evidence="9" type="ORF">EDC17_100766</name>
</gene>
<protein>
    <submittedName>
        <fullName evidence="9">Trk-type K+ transport system membrane component</fullName>
    </submittedName>
</protein>
<evidence type="ECO:0000256" key="7">
    <source>
        <dbReference type="ARBA" id="ARBA00023136"/>
    </source>
</evidence>
<proteinExistence type="predicted"/>
<feature type="transmembrane region" description="Helical" evidence="8">
    <location>
        <begin position="380"/>
        <end position="399"/>
    </location>
</feature>
<evidence type="ECO:0000313" key="10">
    <source>
        <dbReference type="Proteomes" id="UP000295197"/>
    </source>
</evidence>
<dbReference type="GO" id="GO:0008324">
    <property type="term" value="F:monoatomic cation transmembrane transporter activity"/>
    <property type="evidence" value="ECO:0007669"/>
    <property type="project" value="InterPro"/>
</dbReference>
<feature type="transmembrane region" description="Helical" evidence="8">
    <location>
        <begin position="54"/>
        <end position="75"/>
    </location>
</feature>
<dbReference type="InterPro" id="IPR003445">
    <property type="entry name" value="Cat_transpt"/>
</dbReference>
<feature type="transmembrane region" description="Helical" evidence="8">
    <location>
        <begin position="138"/>
        <end position="162"/>
    </location>
</feature>
<dbReference type="PANTHER" id="PTHR32024:SF1">
    <property type="entry name" value="KTR SYSTEM POTASSIUM UPTAKE PROTEIN B"/>
    <property type="match status" value="1"/>
</dbReference>
<feature type="transmembrane region" description="Helical" evidence="8">
    <location>
        <begin position="435"/>
        <end position="455"/>
    </location>
</feature>
<feature type="transmembrane region" description="Helical" evidence="8">
    <location>
        <begin position="250"/>
        <end position="279"/>
    </location>
</feature>
<keyword evidence="7 8" id="KW-0472">Membrane</keyword>
<comment type="caution">
    <text evidence="9">The sequence shown here is derived from an EMBL/GenBank/DDBJ whole genome shotgun (WGS) entry which is preliminary data.</text>
</comment>
<evidence type="ECO:0000256" key="5">
    <source>
        <dbReference type="ARBA" id="ARBA00022989"/>
    </source>
</evidence>
<organism evidence="9 10">
    <name type="scientific">Sphingobacterium alimentarium</name>
    <dbReference type="NCBI Taxonomy" id="797292"/>
    <lineage>
        <taxon>Bacteria</taxon>
        <taxon>Pseudomonadati</taxon>
        <taxon>Bacteroidota</taxon>
        <taxon>Sphingobacteriia</taxon>
        <taxon>Sphingobacteriales</taxon>
        <taxon>Sphingobacteriaceae</taxon>
        <taxon>Sphingobacterium</taxon>
    </lineage>
</organism>
<dbReference type="AlphaFoldDB" id="A0A4R3VVA5"/>
<dbReference type="PANTHER" id="PTHR32024">
    <property type="entry name" value="TRK SYSTEM POTASSIUM UPTAKE PROTEIN TRKG-RELATED"/>
    <property type="match status" value="1"/>
</dbReference>
<keyword evidence="6" id="KW-0406">Ion transport</keyword>
<feature type="transmembrane region" description="Helical" evidence="8">
    <location>
        <begin position="461"/>
        <end position="479"/>
    </location>
</feature>
<evidence type="ECO:0000256" key="3">
    <source>
        <dbReference type="ARBA" id="ARBA00022475"/>
    </source>
</evidence>
<evidence type="ECO:0000256" key="2">
    <source>
        <dbReference type="ARBA" id="ARBA00022448"/>
    </source>
</evidence>
<evidence type="ECO:0000256" key="4">
    <source>
        <dbReference type="ARBA" id="ARBA00022692"/>
    </source>
</evidence>
<keyword evidence="3" id="KW-1003">Cell membrane</keyword>
<keyword evidence="2" id="KW-0813">Transport</keyword>
<accession>A0A4R3VVA5</accession>
<dbReference type="GO" id="GO:0030001">
    <property type="term" value="P:metal ion transport"/>
    <property type="evidence" value="ECO:0007669"/>
    <property type="project" value="UniProtKB-ARBA"/>
</dbReference>
<dbReference type="GO" id="GO:0005886">
    <property type="term" value="C:plasma membrane"/>
    <property type="evidence" value="ECO:0007669"/>
    <property type="project" value="UniProtKB-SubCell"/>
</dbReference>
<feature type="transmembrane region" description="Helical" evidence="8">
    <location>
        <begin position="87"/>
        <end position="107"/>
    </location>
</feature>
<evidence type="ECO:0000256" key="8">
    <source>
        <dbReference type="SAM" id="Phobius"/>
    </source>
</evidence>
<reference evidence="9 10" key="1">
    <citation type="submission" date="2019-03" db="EMBL/GenBank/DDBJ databases">
        <title>Genomic Encyclopedia of Type Strains, Phase IV (KMG-IV): sequencing the most valuable type-strain genomes for metagenomic binning, comparative biology and taxonomic classification.</title>
        <authorList>
            <person name="Goeker M."/>
        </authorList>
    </citation>
    <scope>NUCLEOTIDE SEQUENCE [LARGE SCALE GENOMIC DNA]</scope>
    <source>
        <strain evidence="9 10">DSM 22362</strain>
    </source>
</reference>
<dbReference type="RefSeq" id="WP_243646040.1">
    <property type="nucleotide sequence ID" value="NZ_SMBZ01000007.1"/>
</dbReference>
<keyword evidence="10" id="KW-1185">Reference proteome</keyword>
<dbReference type="Pfam" id="PF02386">
    <property type="entry name" value="TrkH"/>
    <property type="match status" value="1"/>
</dbReference>